<name>A0AB34HP58_ESCRO</name>
<evidence type="ECO:0000256" key="1">
    <source>
        <dbReference type="ARBA" id="ARBA00004613"/>
    </source>
</evidence>
<comment type="caution">
    <text evidence="6">The sequence shown here is derived from an EMBL/GenBank/DDBJ whole genome shotgun (WGS) entry which is preliminary data.</text>
</comment>
<dbReference type="InterPro" id="IPR000734">
    <property type="entry name" value="TAG_lipase"/>
</dbReference>
<dbReference type="Proteomes" id="UP001159641">
    <property type="component" value="Unassembled WGS sequence"/>
</dbReference>
<dbReference type="InterPro" id="IPR013818">
    <property type="entry name" value="Lipase"/>
</dbReference>
<evidence type="ECO:0000256" key="3">
    <source>
        <dbReference type="ARBA" id="ARBA00022525"/>
    </source>
</evidence>
<evidence type="ECO:0000313" key="7">
    <source>
        <dbReference type="Proteomes" id="UP001159641"/>
    </source>
</evidence>
<keyword evidence="7" id="KW-1185">Reference proteome</keyword>
<comment type="subcellular location">
    <subcellularLocation>
        <location evidence="1">Secreted</location>
    </subcellularLocation>
</comment>
<evidence type="ECO:0000256" key="4">
    <source>
        <dbReference type="RuleBase" id="RU004262"/>
    </source>
</evidence>
<evidence type="ECO:0000256" key="2">
    <source>
        <dbReference type="ARBA" id="ARBA00010701"/>
    </source>
</evidence>
<protein>
    <recommendedName>
        <fullName evidence="5">Lipase domain-containing protein</fullName>
    </recommendedName>
</protein>
<dbReference type="SUPFAM" id="SSF53474">
    <property type="entry name" value="alpha/beta-Hydrolases"/>
    <property type="match status" value="1"/>
</dbReference>
<dbReference type="GO" id="GO:0005615">
    <property type="term" value="C:extracellular space"/>
    <property type="evidence" value="ECO:0007669"/>
    <property type="project" value="TreeGrafter"/>
</dbReference>
<comment type="similarity">
    <text evidence="2 4">Belongs to the AB hydrolase superfamily. Lipase family.</text>
</comment>
<reference evidence="6 7" key="1">
    <citation type="submission" date="2022-11" db="EMBL/GenBank/DDBJ databases">
        <title>Whole genome sequence of Eschrichtius robustus ER-17-0199.</title>
        <authorList>
            <person name="Bruniche-Olsen A."/>
            <person name="Black A.N."/>
            <person name="Fields C.J."/>
            <person name="Walden K."/>
            <person name="Dewoody J.A."/>
        </authorList>
    </citation>
    <scope>NUCLEOTIDE SEQUENCE [LARGE SCALE GENOMIC DNA]</scope>
    <source>
        <strain evidence="6">ER-17-0199</strain>
        <tissue evidence="6">Blubber</tissue>
    </source>
</reference>
<dbReference type="PANTHER" id="PTHR11610">
    <property type="entry name" value="LIPASE"/>
    <property type="match status" value="1"/>
</dbReference>
<evidence type="ECO:0000313" key="6">
    <source>
        <dbReference type="EMBL" id="KAJ8793244.1"/>
    </source>
</evidence>
<dbReference type="GO" id="GO:0016042">
    <property type="term" value="P:lipid catabolic process"/>
    <property type="evidence" value="ECO:0007669"/>
    <property type="project" value="TreeGrafter"/>
</dbReference>
<evidence type="ECO:0000259" key="5">
    <source>
        <dbReference type="Pfam" id="PF00151"/>
    </source>
</evidence>
<dbReference type="GO" id="GO:0004620">
    <property type="term" value="F:phospholipase activity"/>
    <property type="evidence" value="ECO:0007669"/>
    <property type="project" value="TreeGrafter"/>
</dbReference>
<dbReference type="Pfam" id="PF00151">
    <property type="entry name" value="Lipase"/>
    <property type="match status" value="1"/>
</dbReference>
<dbReference type="AlphaFoldDB" id="A0AB34HP58"/>
<dbReference type="InterPro" id="IPR029058">
    <property type="entry name" value="AB_hydrolase_fold"/>
</dbReference>
<feature type="domain" description="Lipase" evidence="5">
    <location>
        <begin position="12"/>
        <end position="82"/>
    </location>
</feature>
<dbReference type="EMBL" id="JAIQCJ010001016">
    <property type="protein sequence ID" value="KAJ8793244.1"/>
    <property type="molecule type" value="Genomic_DNA"/>
</dbReference>
<keyword evidence="3" id="KW-0964">Secreted</keyword>
<dbReference type="PANTHER" id="PTHR11610:SF103">
    <property type="entry name" value="LIPASE MEMBER I"/>
    <property type="match status" value="1"/>
</dbReference>
<organism evidence="6 7">
    <name type="scientific">Eschrichtius robustus</name>
    <name type="common">California gray whale</name>
    <name type="synonym">Eschrichtius gibbosus</name>
    <dbReference type="NCBI Taxonomy" id="9764"/>
    <lineage>
        <taxon>Eukaryota</taxon>
        <taxon>Metazoa</taxon>
        <taxon>Chordata</taxon>
        <taxon>Craniata</taxon>
        <taxon>Vertebrata</taxon>
        <taxon>Euteleostomi</taxon>
        <taxon>Mammalia</taxon>
        <taxon>Eutheria</taxon>
        <taxon>Laurasiatheria</taxon>
        <taxon>Artiodactyla</taxon>
        <taxon>Whippomorpha</taxon>
        <taxon>Cetacea</taxon>
        <taxon>Mysticeti</taxon>
        <taxon>Eschrichtiidae</taxon>
        <taxon>Eschrichtius</taxon>
    </lineage>
</organism>
<accession>A0AB34HP58</accession>
<sequence>MKTVTLYFELQKHGTSLDNFHFIGVSLGAHISGFVGKIFHGQVGRITGLDPAGPQFSGKPSKGKLDYTDANIVDVIHTDTNGNNVGFIA</sequence>
<proteinExistence type="inferred from homology"/>
<dbReference type="Gene3D" id="3.40.50.1820">
    <property type="entry name" value="alpha/beta hydrolase"/>
    <property type="match status" value="1"/>
</dbReference>
<gene>
    <name evidence="6" type="ORF">J1605_000239</name>
</gene>